<dbReference type="PROSITE" id="PS50865">
    <property type="entry name" value="ZF_MYND_2"/>
    <property type="match status" value="1"/>
</dbReference>
<dbReference type="InterPro" id="IPR002893">
    <property type="entry name" value="Znf_MYND"/>
</dbReference>
<dbReference type="Pfam" id="PF01753">
    <property type="entry name" value="zf-MYND"/>
    <property type="match status" value="1"/>
</dbReference>
<sequence>MRLFDGISCNPAQKCSFKACKCHDGDDSVPLRQCAACGLTAYCSKEAQKKDWVRHKQVCSKLRPFKEFIMNHPEMKPSLDGISFEVPDIVEEYKKIYPSLHPFHYLFIETALQATRDMLKENLEMMSIENDPDPQNLLKRWMEVGPALFDFISTADAGDVWKTKPYRLYSPPAPQQFRNTSFSCPTHIQNGKTIVDIGFVDFGIIFESVDSVDPDGEPVQVLAYDKDPFCIAKTLVMHEMILDEIVQPRSVVEVWLSSLWSVKTFEAFKRAVRVIIDEKGSALDKSVRDILNFWRKQKKMTSKVALAYQEKAMINRLDSDFAMTTCSLESETDRVKFLRYSMTKALYEDTTTVIGSVVMNTEKESIGIKQAFECCFEAVPYRIHIVMERGGIFERTVTFFERNMSKYMNLVRQKAIVFSPKLSTLTTDNEAVLSEMKDAKPYLISWSNNNNNSMI</sequence>
<reference evidence="6 7" key="1">
    <citation type="journal article" date="2021" name="Sci. Rep.">
        <title>The genome of the diatom Chaetoceros tenuissimus carries an ancient integrated fragment of an extant virus.</title>
        <authorList>
            <person name="Hongo Y."/>
            <person name="Kimura K."/>
            <person name="Takaki Y."/>
            <person name="Yoshida Y."/>
            <person name="Baba S."/>
            <person name="Kobayashi G."/>
            <person name="Nagasaki K."/>
            <person name="Hano T."/>
            <person name="Tomaru Y."/>
        </authorList>
    </citation>
    <scope>NUCLEOTIDE SEQUENCE [LARGE SCALE GENOMIC DNA]</scope>
    <source>
        <strain evidence="6 7">NIES-3715</strain>
    </source>
</reference>
<proteinExistence type="predicted"/>
<evidence type="ECO:0000313" key="7">
    <source>
        <dbReference type="Proteomes" id="UP001054902"/>
    </source>
</evidence>
<evidence type="ECO:0000259" key="5">
    <source>
        <dbReference type="PROSITE" id="PS50865"/>
    </source>
</evidence>
<evidence type="ECO:0000313" key="6">
    <source>
        <dbReference type="EMBL" id="GFH59850.1"/>
    </source>
</evidence>
<dbReference type="EMBL" id="BLLK01000069">
    <property type="protein sequence ID" value="GFH59850.1"/>
    <property type="molecule type" value="Genomic_DNA"/>
</dbReference>
<dbReference type="Gene3D" id="6.10.140.2220">
    <property type="match status" value="1"/>
</dbReference>
<keyword evidence="1" id="KW-0479">Metal-binding</keyword>
<evidence type="ECO:0000256" key="2">
    <source>
        <dbReference type="ARBA" id="ARBA00022771"/>
    </source>
</evidence>
<protein>
    <recommendedName>
        <fullName evidence="5">MYND-type domain-containing protein</fullName>
    </recommendedName>
</protein>
<accession>A0AAD3DAL5</accession>
<dbReference type="AlphaFoldDB" id="A0AAD3DAL5"/>
<dbReference type="Proteomes" id="UP001054902">
    <property type="component" value="Unassembled WGS sequence"/>
</dbReference>
<keyword evidence="3" id="KW-0862">Zinc</keyword>
<keyword evidence="2 4" id="KW-0863">Zinc-finger</keyword>
<evidence type="ECO:0000256" key="1">
    <source>
        <dbReference type="ARBA" id="ARBA00022723"/>
    </source>
</evidence>
<name>A0AAD3DAL5_9STRA</name>
<dbReference type="SUPFAM" id="SSF144232">
    <property type="entry name" value="HIT/MYND zinc finger-like"/>
    <property type="match status" value="1"/>
</dbReference>
<organism evidence="6 7">
    <name type="scientific">Chaetoceros tenuissimus</name>
    <dbReference type="NCBI Taxonomy" id="426638"/>
    <lineage>
        <taxon>Eukaryota</taxon>
        <taxon>Sar</taxon>
        <taxon>Stramenopiles</taxon>
        <taxon>Ochrophyta</taxon>
        <taxon>Bacillariophyta</taxon>
        <taxon>Coscinodiscophyceae</taxon>
        <taxon>Chaetocerotophycidae</taxon>
        <taxon>Chaetocerotales</taxon>
        <taxon>Chaetocerotaceae</taxon>
        <taxon>Chaetoceros</taxon>
    </lineage>
</organism>
<keyword evidence="7" id="KW-1185">Reference proteome</keyword>
<evidence type="ECO:0000256" key="3">
    <source>
        <dbReference type="ARBA" id="ARBA00022833"/>
    </source>
</evidence>
<gene>
    <name evidence="6" type="ORF">CTEN210_16326</name>
</gene>
<comment type="caution">
    <text evidence="6">The sequence shown here is derived from an EMBL/GenBank/DDBJ whole genome shotgun (WGS) entry which is preliminary data.</text>
</comment>
<dbReference type="GO" id="GO:0008270">
    <property type="term" value="F:zinc ion binding"/>
    <property type="evidence" value="ECO:0007669"/>
    <property type="project" value="UniProtKB-KW"/>
</dbReference>
<feature type="domain" description="MYND-type" evidence="5">
    <location>
        <begin position="12"/>
        <end position="59"/>
    </location>
</feature>
<evidence type="ECO:0000256" key="4">
    <source>
        <dbReference type="PROSITE-ProRule" id="PRU00134"/>
    </source>
</evidence>